<dbReference type="AlphaFoldDB" id="A0A419TD22"/>
<dbReference type="InterPro" id="IPR029063">
    <property type="entry name" value="SAM-dependent_MTases_sf"/>
</dbReference>
<evidence type="ECO:0000256" key="4">
    <source>
        <dbReference type="ARBA" id="ARBA00022691"/>
    </source>
</evidence>
<evidence type="ECO:0000256" key="5">
    <source>
        <dbReference type="ARBA" id="ARBA00047942"/>
    </source>
</evidence>
<evidence type="ECO:0000256" key="2">
    <source>
        <dbReference type="ARBA" id="ARBA00022603"/>
    </source>
</evidence>
<keyword evidence="4" id="KW-0949">S-adenosyl-L-methionine</keyword>
<evidence type="ECO:0000313" key="7">
    <source>
        <dbReference type="Proteomes" id="UP000284277"/>
    </source>
</evidence>
<evidence type="ECO:0000313" key="6">
    <source>
        <dbReference type="EMBL" id="RKD35381.1"/>
    </source>
</evidence>
<evidence type="ECO:0000256" key="1">
    <source>
        <dbReference type="ARBA" id="ARBA00011900"/>
    </source>
</evidence>
<comment type="caution">
    <text evidence="6">The sequence shown here is derived from an EMBL/GenBank/DDBJ whole genome shotgun (WGS) entry which is preliminary data.</text>
</comment>
<dbReference type="PRINTS" id="PR00505">
    <property type="entry name" value="D12N6MTFRASE"/>
</dbReference>
<dbReference type="GO" id="GO:0009307">
    <property type="term" value="P:DNA restriction-modification system"/>
    <property type="evidence" value="ECO:0007669"/>
    <property type="project" value="InterPro"/>
</dbReference>
<proteinExistence type="predicted"/>
<organism evidence="6 7">
    <name type="scientific">Lacrimispora algidixylanolytica</name>
    <dbReference type="NCBI Taxonomy" id="94868"/>
    <lineage>
        <taxon>Bacteria</taxon>
        <taxon>Bacillati</taxon>
        <taxon>Bacillota</taxon>
        <taxon>Clostridia</taxon>
        <taxon>Lachnospirales</taxon>
        <taxon>Lachnospiraceae</taxon>
        <taxon>Lacrimispora</taxon>
    </lineage>
</organism>
<reference evidence="6 7" key="1">
    <citation type="submission" date="2016-08" db="EMBL/GenBank/DDBJ databases">
        <title>A new outlook on sporulation: Clostridium algidixylanolyticum.</title>
        <authorList>
            <person name="Poppleton D.I."/>
            <person name="Gribaldo S."/>
        </authorList>
    </citation>
    <scope>NUCLEOTIDE SEQUENCE [LARGE SCALE GENOMIC DNA]</scope>
    <source>
        <strain evidence="6 7">SPL73</strain>
    </source>
</reference>
<dbReference type="GO" id="GO:0003676">
    <property type="term" value="F:nucleic acid binding"/>
    <property type="evidence" value="ECO:0007669"/>
    <property type="project" value="InterPro"/>
</dbReference>
<dbReference type="Proteomes" id="UP000284277">
    <property type="component" value="Unassembled WGS sequence"/>
</dbReference>
<dbReference type="PROSITE" id="PS00092">
    <property type="entry name" value="N6_MTASE"/>
    <property type="match status" value="1"/>
</dbReference>
<dbReference type="InterPro" id="IPR012327">
    <property type="entry name" value="MeTrfase_D12"/>
</dbReference>
<dbReference type="SUPFAM" id="SSF53335">
    <property type="entry name" value="S-adenosyl-L-methionine-dependent methyltransferases"/>
    <property type="match status" value="1"/>
</dbReference>
<name>A0A419TD22_9FIRM</name>
<dbReference type="EC" id="2.1.1.72" evidence="1"/>
<comment type="catalytic activity">
    <reaction evidence="5">
        <text>a 2'-deoxyadenosine in DNA + S-adenosyl-L-methionine = an N(6)-methyl-2'-deoxyadenosine in DNA + S-adenosyl-L-homocysteine + H(+)</text>
        <dbReference type="Rhea" id="RHEA:15197"/>
        <dbReference type="Rhea" id="RHEA-COMP:12418"/>
        <dbReference type="Rhea" id="RHEA-COMP:12419"/>
        <dbReference type="ChEBI" id="CHEBI:15378"/>
        <dbReference type="ChEBI" id="CHEBI:57856"/>
        <dbReference type="ChEBI" id="CHEBI:59789"/>
        <dbReference type="ChEBI" id="CHEBI:90615"/>
        <dbReference type="ChEBI" id="CHEBI:90616"/>
        <dbReference type="EC" id="2.1.1.72"/>
    </reaction>
</comment>
<dbReference type="GO" id="GO:0032259">
    <property type="term" value="P:methylation"/>
    <property type="evidence" value="ECO:0007669"/>
    <property type="project" value="UniProtKB-KW"/>
</dbReference>
<keyword evidence="2 6" id="KW-0489">Methyltransferase</keyword>
<dbReference type="Pfam" id="PF02086">
    <property type="entry name" value="MethyltransfD12"/>
    <property type="match status" value="1"/>
</dbReference>
<dbReference type="EMBL" id="MCIA01000001">
    <property type="protein sequence ID" value="RKD35381.1"/>
    <property type="molecule type" value="Genomic_DNA"/>
</dbReference>
<dbReference type="RefSeq" id="WP_120195316.1">
    <property type="nucleotide sequence ID" value="NZ_MCIA01000001.1"/>
</dbReference>
<sequence>MRFIGSKTLLLDQIKQVVDDQAPEAKSFCDIFSGTAAVARYFKQWYQVSSNDLLYFSYVLQRATVENDTIPLFTLLNERLGIDDPVEYLNGREKKDLEELPKERRFFQNTYAPTGERMYLNDENALRIDFARCSVEDWKAAGWLNDHEYYYLVACIVEGIPFVSNTSGTYGAFHKTWERRSYKRYELYRLFVTSNGKDNRSYNKNGVELLNEIKGDILYIDPPYNARQYNSNYHVLETAARYDYPEVKGVTGQRAMEGQKSEFCMKNKVLPAFRDLLANANFSHIILSYSTDGLMTVEEIEEAMKAYGKPETFKIYEIPYRRYKSRKVKETERLKELLFYIEKQVPPCT</sequence>
<keyword evidence="7" id="KW-1185">Reference proteome</keyword>
<evidence type="ECO:0000256" key="3">
    <source>
        <dbReference type="ARBA" id="ARBA00022679"/>
    </source>
</evidence>
<dbReference type="OrthoDB" id="9805629at2"/>
<keyword evidence="3 6" id="KW-0808">Transferase</keyword>
<dbReference type="GO" id="GO:0009007">
    <property type="term" value="F:site-specific DNA-methyltransferase (adenine-specific) activity"/>
    <property type="evidence" value="ECO:0007669"/>
    <property type="project" value="UniProtKB-EC"/>
</dbReference>
<gene>
    <name evidence="6" type="ORF">BET01_00700</name>
</gene>
<protein>
    <recommendedName>
        <fullName evidence="1">site-specific DNA-methyltransferase (adenine-specific)</fullName>
        <ecNumber evidence="1">2.1.1.72</ecNumber>
    </recommendedName>
</protein>
<dbReference type="InterPro" id="IPR002052">
    <property type="entry name" value="DNA_methylase_N6_adenine_CS"/>
</dbReference>
<accession>A0A419TD22</accession>